<evidence type="ECO:0000256" key="1">
    <source>
        <dbReference type="SAM" id="MobiDB-lite"/>
    </source>
</evidence>
<evidence type="ECO:0008006" key="4">
    <source>
        <dbReference type="Google" id="ProtNLM"/>
    </source>
</evidence>
<evidence type="ECO:0000313" key="2">
    <source>
        <dbReference type="EMBL" id="KAF0735378.1"/>
    </source>
</evidence>
<accession>A0A6G0X6C6</accession>
<dbReference type="AlphaFoldDB" id="A0A6G0X6C6"/>
<sequence>MDHRQHFSKSTKRRRFIEEVGVVDLFRDSSTESQILSKVLSVASTSSHVNISHTNDHSQSIIHKPSSCNDTGDLYISDEYELLDSPSDSDIDSTTEEVLDNIEFEYSGFNFYNSDAESMLKALAQWAVSHNITNVALSALLKCLKSHKCFDKIPIDARTILKTNSNNNSTHIQLVQPGNYYHFGISNELNKISKFLNISEDTININIGIDGLPISKSSGSTFWPILGSIENVSSSTYVFLIGLYWGLEKPLDSNSYLNDLVNELKELSTIGISTPYGKKFVTVNCICCDVPAKSFILKTKGHTGFASCSRCFIDGVRIGKHHVTDSISILTNVPHIDMVYNFSLDYMHLVCLGVVKKLILLWLGNLKNAPLSVRLQSRSVHVISSNHLSHRPFITNDFSRCPRSFSDVSRWKATEFRLFLLYTGPIALQDVMKDEVFKHFLCLHVCFRILLTPGISIELIDFSEKLMVYFVDKYEKLYGAEFNSHNIHGLLHIVDDYRKFGPLDRCSCFPFENYMKFLKKMIRKHEKPLEQVIKRYEEISEFCKPTLIKSNNQMHIIKEHHDGPIVEHCTGWNAIVENLSTHFEMVDVQTKFKKPKMDTSYSIVHFFDDETVEAIPSFWMKGKFCAWPKNNLFIKKFIEKKMGVNEKEFKLLKARVLSKGIKTLEHARKLAEEARYRSDFSADESFIDKASNNQYSPTLSNSSMPLFEVDYENEDQHQSHYTKKDKISTSQKKLCWSLSPQEKKSWSSPKKKKGWSPSPQKLKLAKTQPITLNSKFSLKSTSREVLKVSSNKQFQFNQDDNEQTPSSAIKKKNSGIKNPVSRKILFDIKSDDERDNLND</sequence>
<dbReference type="EMBL" id="VUJU01008113">
    <property type="protein sequence ID" value="KAF0735378.1"/>
    <property type="molecule type" value="Genomic_DNA"/>
</dbReference>
<name>A0A6G0X6C6_APHCR</name>
<dbReference type="PANTHER" id="PTHR33053">
    <property type="entry name" value="PROTEIN, PUTATIVE-RELATED"/>
    <property type="match status" value="1"/>
</dbReference>
<proteinExistence type="predicted"/>
<keyword evidence="3" id="KW-1185">Reference proteome</keyword>
<evidence type="ECO:0000313" key="3">
    <source>
        <dbReference type="Proteomes" id="UP000478052"/>
    </source>
</evidence>
<feature type="non-terminal residue" evidence="2">
    <location>
        <position position="839"/>
    </location>
</feature>
<feature type="region of interest" description="Disordered" evidence="1">
    <location>
        <begin position="740"/>
        <end position="767"/>
    </location>
</feature>
<feature type="region of interest" description="Disordered" evidence="1">
    <location>
        <begin position="790"/>
        <end position="816"/>
    </location>
</feature>
<reference evidence="2 3" key="1">
    <citation type="submission" date="2019-08" db="EMBL/GenBank/DDBJ databases">
        <title>Whole genome of Aphis craccivora.</title>
        <authorList>
            <person name="Voronova N.V."/>
            <person name="Shulinski R.S."/>
            <person name="Bandarenka Y.V."/>
            <person name="Zhorov D.G."/>
            <person name="Warner D."/>
        </authorList>
    </citation>
    <scope>NUCLEOTIDE SEQUENCE [LARGE SCALE GENOMIC DNA]</scope>
    <source>
        <strain evidence="2">180601</strain>
        <tissue evidence="2">Whole Body</tissue>
    </source>
</reference>
<dbReference type="Proteomes" id="UP000478052">
    <property type="component" value="Unassembled WGS sequence"/>
</dbReference>
<gene>
    <name evidence="2" type="ORF">FWK35_00029739</name>
</gene>
<protein>
    <recommendedName>
        <fullName evidence="4">DUF4806 domain-containing protein</fullName>
    </recommendedName>
</protein>
<organism evidence="2 3">
    <name type="scientific">Aphis craccivora</name>
    <name type="common">Cowpea aphid</name>
    <dbReference type="NCBI Taxonomy" id="307492"/>
    <lineage>
        <taxon>Eukaryota</taxon>
        <taxon>Metazoa</taxon>
        <taxon>Ecdysozoa</taxon>
        <taxon>Arthropoda</taxon>
        <taxon>Hexapoda</taxon>
        <taxon>Insecta</taxon>
        <taxon>Pterygota</taxon>
        <taxon>Neoptera</taxon>
        <taxon>Paraneoptera</taxon>
        <taxon>Hemiptera</taxon>
        <taxon>Sternorrhyncha</taxon>
        <taxon>Aphidomorpha</taxon>
        <taxon>Aphidoidea</taxon>
        <taxon>Aphididae</taxon>
        <taxon>Aphidini</taxon>
        <taxon>Aphis</taxon>
        <taxon>Aphis</taxon>
    </lineage>
</organism>
<feature type="compositionally biased region" description="Polar residues" evidence="1">
    <location>
        <begin position="790"/>
        <end position="807"/>
    </location>
</feature>
<comment type="caution">
    <text evidence="2">The sequence shown here is derived from an EMBL/GenBank/DDBJ whole genome shotgun (WGS) entry which is preliminary data.</text>
</comment>
<dbReference type="OrthoDB" id="10015795at2759"/>
<dbReference type="PANTHER" id="PTHR33053:SF24">
    <property type="entry name" value="TRANSPOSASE DOMAIN-CONTAINING PROTEIN"/>
    <property type="match status" value="1"/>
</dbReference>